<dbReference type="EMBL" id="JACGWJ010000012">
    <property type="protein sequence ID" value="KAL0384703.1"/>
    <property type="molecule type" value="Genomic_DNA"/>
</dbReference>
<dbReference type="GO" id="GO:0017056">
    <property type="term" value="F:structural constituent of nuclear pore"/>
    <property type="evidence" value="ECO:0007669"/>
    <property type="project" value="InterPro"/>
</dbReference>
<keyword evidence="8" id="KW-0811">Translocation</keyword>
<dbReference type="PROSITE" id="PS51434">
    <property type="entry name" value="NUP_C"/>
    <property type="match status" value="1"/>
</dbReference>
<feature type="transmembrane region" description="Helical" evidence="14">
    <location>
        <begin position="348"/>
        <end position="376"/>
    </location>
</feature>
<dbReference type="GO" id="GO:0044614">
    <property type="term" value="C:nuclear pore cytoplasmic filaments"/>
    <property type="evidence" value="ECO:0007669"/>
    <property type="project" value="TreeGrafter"/>
</dbReference>
<feature type="region of interest" description="Disordered" evidence="13">
    <location>
        <begin position="1084"/>
        <end position="1104"/>
    </location>
</feature>
<evidence type="ECO:0000256" key="9">
    <source>
        <dbReference type="ARBA" id="ARBA00023132"/>
    </source>
</evidence>
<dbReference type="GO" id="GO:0006606">
    <property type="term" value="P:protein import into nucleus"/>
    <property type="evidence" value="ECO:0007669"/>
    <property type="project" value="TreeGrafter"/>
</dbReference>
<keyword evidence="7 14" id="KW-1133">Transmembrane helix</keyword>
<proteinExistence type="predicted"/>
<evidence type="ECO:0000256" key="2">
    <source>
        <dbReference type="ARBA" id="ARBA00004567"/>
    </source>
</evidence>
<gene>
    <name evidence="16" type="ORF">Sradi_2864600</name>
</gene>
<dbReference type="PANTHER" id="PTHR23198">
    <property type="entry name" value="NUCLEOPORIN"/>
    <property type="match status" value="1"/>
</dbReference>
<dbReference type="InterPro" id="IPR036903">
    <property type="entry name" value="Nup98_auto-Pept-S59_dom_sf"/>
</dbReference>
<reference evidence="16" key="1">
    <citation type="submission" date="2020-06" db="EMBL/GenBank/DDBJ databases">
        <authorList>
            <person name="Li T."/>
            <person name="Hu X."/>
            <person name="Zhang T."/>
            <person name="Song X."/>
            <person name="Zhang H."/>
            <person name="Dai N."/>
            <person name="Sheng W."/>
            <person name="Hou X."/>
            <person name="Wei L."/>
        </authorList>
    </citation>
    <scope>NUCLEOTIDE SEQUENCE</scope>
    <source>
        <strain evidence="16">G02</strain>
        <tissue evidence="16">Leaf</tissue>
    </source>
</reference>
<evidence type="ECO:0000256" key="4">
    <source>
        <dbReference type="ARBA" id="ARBA00022692"/>
    </source>
</evidence>
<dbReference type="GO" id="GO:0016020">
    <property type="term" value="C:membrane"/>
    <property type="evidence" value="ECO:0007669"/>
    <property type="project" value="UniProtKB-SubCell"/>
</dbReference>
<comment type="caution">
    <text evidence="16">The sequence shown here is derived from an EMBL/GenBank/DDBJ whole genome shotgun (WGS) entry which is preliminary data.</text>
</comment>
<feature type="transmembrane region" description="Helical" evidence="14">
    <location>
        <begin position="239"/>
        <end position="258"/>
    </location>
</feature>
<keyword evidence="4 14" id="KW-0812">Transmembrane</keyword>
<evidence type="ECO:0000256" key="5">
    <source>
        <dbReference type="ARBA" id="ARBA00022816"/>
    </source>
</evidence>
<evidence type="ECO:0000256" key="10">
    <source>
        <dbReference type="ARBA" id="ARBA00023136"/>
    </source>
</evidence>
<dbReference type="InterPro" id="IPR007230">
    <property type="entry name" value="Nup98_auto-Pept-S59_dom"/>
</dbReference>
<dbReference type="Gene3D" id="1.10.10.2360">
    <property type="match status" value="2"/>
</dbReference>
<evidence type="ECO:0000256" key="8">
    <source>
        <dbReference type="ARBA" id="ARBA00023010"/>
    </source>
</evidence>
<keyword evidence="10 14" id="KW-0472">Membrane</keyword>
<dbReference type="GO" id="GO:0003723">
    <property type="term" value="F:RNA binding"/>
    <property type="evidence" value="ECO:0007669"/>
    <property type="project" value="TreeGrafter"/>
</dbReference>
<dbReference type="Pfam" id="PF03062">
    <property type="entry name" value="MBOAT"/>
    <property type="match status" value="1"/>
</dbReference>
<dbReference type="InterPro" id="IPR004299">
    <property type="entry name" value="MBOAT_fam"/>
</dbReference>
<dbReference type="GO" id="GO:0048573">
    <property type="term" value="P:photoperiodism, flowering"/>
    <property type="evidence" value="ECO:0007669"/>
    <property type="project" value="UniProtKB-ARBA"/>
</dbReference>
<evidence type="ECO:0000256" key="6">
    <source>
        <dbReference type="ARBA" id="ARBA00022927"/>
    </source>
</evidence>
<evidence type="ECO:0000256" key="3">
    <source>
        <dbReference type="ARBA" id="ARBA00022448"/>
    </source>
</evidence>
<keyword evidence="11" id="KW-0539">Nucleus</keyword>
<dbReference type="GO" id="GO:0000973">
    <property type="term" value="P:post-transcriptional tethering of RNA polymerase II gene DNA at nuclear periphery"/>
    <property type="evidence" value="ECO:0007669"/>
    <property type="project" value="TreeGrafter"/>
</dbReference>
<dbReference type="SUPFAM" id="SSF82215">
    <property type="entry name" value="C-terminal autoproteolytic domain of nucleoporin nup98"/>
    <property type="match status" value="1"/>
</dbReference>
<dbReference type="InterPro" id="IPR037665">
    <property type="entry name" value="Nucleoporin_S59-like"/>
</dbReference>
<keyword evidence="5" id="KW-0509">mRNA transport</keyword>
<comment type="subunit">
    <text evidence="12">Part of the nuclear pore complex (NPC). The NPC has an eight-fold symmetrical structure comprising a central transport channel and two rings, the cytoplasmic and nuclear rings, to which eight filaments are attached. The cytoplasmic filaments have loose ends, while the nuclear filaments are joined in a distal ring, forming a nuclear basket. NPCs are highly dynamic in configuration and composition, and can be devided in 3 subcomplexes, the NUP62 subcomplex, the NUP107-160 subcomplex and the NUP93 subcomplex, containing approximately 30 different nucleoporin proteins.</text>
</comment>
<evidence type="ECO:0000256" key="13">
    <source>
        <dbReference type="SAM" id="MobiDB-lite"/>
    </source>
</evidence>
<keyword evidence="3" id="KW-0813">Transport</keyword>
<sequence length="1450" mass="158290">MKSSNCWRQKELLFLVLYALVFYIIVIRRSLHLSHDHYAKLYGLRPGWIAARLNDISDAQWRNFRDRWAYLDNFRGTFRWHICFNFVVLRMISFGCDYHWADQYNQFDQKRHIQRCDHCSSGKTCYLILQERRVTNDKFSFPIYLCYLVYAPLYISGPIISFNAFASQSFFPPLSQLPRSGIIKERVGFSQNIYLSREVTWYGFRWVFSLFLMELMTHLFYYNAFAISGVWKQLSPMDIFIIGYGVLNFMWLKFFLIWRYFRFWSLINGIVPPENMPSLVLSEATITAVSSIRYVYIPLGGSQKKEASFLGVVDMYIFIPEILVKSVANTSQVQGAFREFVFRELSAVAGAITITCLMVANLVGFVIGPSGINWLVSGFLRKEGYGYGYGYGSVENPRNQTVRRHPSPVTRLALNKSCAYAVQETAFSLSYSSPTSPNHLNSQHHIYIYIQIQLIKVLSFIALFWAGDCEYSSSFSPLRNFIFARMMAPSTSSHGLFHGSSIDPFGQTTKSRGTSSIHPLFGTSTPGSPKGASAFASKMLSPFGSTSSGFGGLQGTASNPGIGNECQGSKLASYSETPEVNGTDSRYSIGKIKSISAMPVFRAKSHEELRSEDYKLHKGSTFSIPNQGNAFEQPSSHFCPSTLSVPSSQSSFGSGSGLAFGTATAAPVSNSPVKPPFGSTGRVFGVWLSSGTGGSIGDSNVNQAPRNSASGASSTTIFGAPNNSAIGFNSTPTVLHSSSAHGSTSSIFDVSNVPSFAPGIASSGFSTSIFGFSSTSGFEGLSTSASQVSTTPGVGIRSIPSFWSTSVSLGSSIFGPQSNCASGAPTPSNFSVSTNSAFPFSSASSSGNSNILGIQRSSGSQGATSLESIVGNQYRGSRVAPYSSTREVGGANNWYSVEKIQSSSAMPSYKDKSHEELRSEDYELDGKTPWCQRSSGSDCFKNSDTPADFLSCPPLPPHPSVNSPCHPFKSNPSAPRSQAFITPNSTIFKVPTLYPHVNPITPTKLYPPRSQFFIAQPTAVASMTTSTPNLKPSSVIPFHELMPTNSCQLPAISTTFPSASASMFSSSKPSSTVVTALGPWLSDLDPSQPGQAAEEVDSLSTNNLSLPSQASNGFIMMMDAGSQNVNGQQYVSSSTGGMQSSLVVNPFATRSATDRSNSVTSIQYGISSIPVSDNPSPDRRTSLLRIRHVSLRHSRLPAKRHTCGHREPKVPFFSGKEDRPCPVTPFLPRENPRAWLVNSLSGKEHAHLHSYAEGKGCEDKASPGSSLQLKADDSSAILNLHMDDDSALIEKNEDEVLALIPKLPNGEYYTVPPIEELAAKERAEPGCCSRVNDFIVGRLGYGSIKFLGETDICNLDLESVVQFKNREVVVYADCSFGQSLNKPAEVTLLNIHCISKKTGKKYIDGPQVESYKEMLIKKASEQGAEFVSYDPVQGEWKFRVQSFEPVSVQS</sequence>
<feature type="transmembrane region" description="Helical" evidence="14">
    <location>
        <begin position="141"/>
        <end position="165"/>
    </location>
</feature>
<dbReference type="GO" id="GO:0008139">
    <property type="term" value="F:nuclear localization sequence binding"/>
    <property type="evidence" value="ECO:0007669"/>
    <property type="project" value="TreeGrafter"/>
</dbReference>
<dbReference type="GO" id="GO:0034398">
    <property type="term" value="P:telomere tethering at nuclear periphery"/>
    <property type="evidence" value="ECO:0007669"/>
    <property type="project" value="TreeGrafter"/>
</dbReference>
<feature type="transmembrane region" description="Helical" evidence="14">
    <location>
        <begin position="12"/>
        <end position="31"/>
    </location>
</feature>
<dbReference type="GO" id="GO:0019432">
    <property type="term" value="P:triglyceride biosynthetic process"/>
    <property type="evidence" value="ECO:0007669"/>
    <property type="project" value="UniProtKB-ARBA"/>
</dbReference>
<keyword evidence="9" id="KW-0906">Nuclear pore complex</keyword>
<protein>
    <submittedName>
        <fullName evidence="16">Nuclear pore complex protein B</fullName>
    </submittedName>
</protein>
<evidence type="ECO:0000256" key="11">
    <source>
        <dbReference type="ARBA" id="ARBA00023242"/>
    </source>
</evidence>
<feature type="transmembrane region" description="Helical" evidence="14">
    <location>
        <begin position="206"/>
        <end position="227"/>
    </location>
</feature>
<dbReference type="Pfam" id="PF04096">
    <property type="entry name" value="Nucleoporin2"/>
    <property type="match status" value="1"/>
</dbReference>
<dbReference type="PANTHER" id="PTHR23198:SF19">
    <property type="entry name" value="NUCLEAR PORE COMPLEX PROTEIN NUP98A-LIKE ISOFORM X1"/>
    <property type="match status" value="1"/>
</dbReference>
<evidence type="ECO:0000256" key="1">
    <source>
        <dbReference type="ARBA" id="ARBA00004141"/>
    </source>
</evidence>
<accession>A0AAW2RX03</accession>
<dbReference type="GO" id="GO:0006405">
    <property type="term" value="P:RNA export from nucleus"/>
    <property type="evidence" value="ECO:0007669"/>
    <property type="project" value="TreeGrafter"/>
</dbReference>
<dbReference type="Gene3D" id="3.30.1610.10">
    <property type="entry name" value="Peptidase S59, nucleoporin"/>
    <property type="match status" value="1"/>
</dbReference>
<organism evidence="16">
    <name type="scientific">Sesamum radiatum</name>
    <name type="common">Black benniseed</name>
    <dbReference type="NCBI Taxonomy" id="300843"/>
    <lineage>
        <taxon>Eukaryota</taxon>
        <taxon>Viridiplantae</taxon>
        <taxon>Streptophyta</taxon>
        <taxon>Embryophyta</taxon>
        <taxon>Tracheophyta</taxon>
        <taxon>Spermatophyta</taxon>
        <taxon>Magnoliopsida</taxon>
        <taxon>eudicotyledons</taxon>
        <taxon>Gunneridae</taxon>
        <taxon>Pentapetalae</taxon>
        <taxon>asterids</taxon>
        <taxon>lamiids</taxon>
        <taxon>Lamiales</taxon>
        <taxon>Pedaliaceae</taxon>
        <taxon>Sesamum</taxon>
    </lineage>
</organism>
<evidence type="ECO:0000256" key="14">
    <source>
        <dbReference type="SAM" id="Phobius"/>
    </source>
</evidence>
<keyword evidence="6" id="KW-0653">Protein transport</keyword>
<reference evidence="16" key="2">
    <citation type="journal article" date="2024" name="Plant">
        <title>Genomic evolution and insights into agronomic trait innovations of Sesamum species.</title>
        <authorList>
            <person name="Miao H."/>
            <person name="Wang L."/>
            <person name="Qu L."/>
            <person name="Liu H."/>
            <person name="Sun Y."/>
            <person name="Le M."/>
            <person name="Wang Q."/>
            <person name="Wei S."/>
            <person name="Zheng Y."/>
            <person name="Lin W."/>
            <person name="Duan Y."/>
            <person name="Cao H."/>
            <person name="Xiong S."/>
            <person name="Wang X."/>
            <person name="Wei L."/>
            <person name="Li C."/>
            <person name="Ma Q."/>
            <person name="Ju M."/>
            <person name="Zhao R."/>
            <person name="Li G."/>
            <person name="Mu C."/>
            <person name="Tian Q."/>
            <person name="Mei H."/>
            <person name="Zhang T."/>
            <person name="Gao T."/>
            <person name="Zhang H."/>
        </authorList>
    </citation>
    <scope>NUCLEOTIDE SEQUENCE</scope>
    <source>
        <strain evidence="16">G02</strain>
    </source>
</reference>
<feature type="domain" description="Peptidase S59" evidence="15">
    <location>
        <begin position="1305"/>
        <end position="1443"/>
    </location>
</feature>
<evidence type="ECO:0000313" key="16">
    <source>
        <dbReference type="EMBL" id="KAL0384703.1"/>
    </source>
</evidence>
<evidence type="ECO:0000256" key="7">
    <source>
        <dbReference type="ARBA" id="ARBA00022989"/>
    </source>
</evidence>
<evidence type="ECO:0000256" key="12">
    <source>
        <dbReference type="ARBA" id="ARBA00065263"/>
    </source>
</evidence>
<name>A0AAW2RX03_SESRA</name>
<dbReference type="FunFam" id="3.30.1610.10:FF:000002">
    <property type="entry name" value="nuclear pore complex protein NUP98A"/>
    <property type="match status" value="1"/>
</dbReference>
<comment type="subcellular location">
    <subcellularLocation>
        <location evidence="1">Membrane</location>
        <topology evidence="1">Multi-pass membrane protein</topology>
    </subcellularLocation>
    <subcellularLocation>
        <location evidence="2">Nucleus</location>
        <location evidence="2">Nuclear pore complex</location>
    </subcellularLocation>
</comment>
<evidence type="ECO:0000259" key="15">
    <source>
        <dbReference type="PROSITE" id="PS51434"/>
    </source>
</evidence>
<dbReference type="GO" id="GO:0051028">
    <property type="term" value="P:mRNA transport"/>
    <property type="evidence" value="ECO:0007669"/>
    <property type="project" value="UniProtKB-KW"/>
</dbReference>